<proteinExistence type="predicted"/>
<evidence type="ECO:0000313" key="3">
    <source>
        <dbReference type="Proteomes" id="UP000177215"/>
    </source>
</evidence>
<evidence type="ECO:0000313" key="2">
    <source>
        <dbReference type="EMBL" id="OGG77878.1"/>
    </source>
</evidence>
<feature type="region of interest" description="Disordered" evidence="1">
    <location>
        <begin position="37"/>
        <end position="68"/>
    </location>
</feature>
<evidence type="ECO:0000256" key="1">
    <source>
        <dbReference type="SAM" id="MobiDB-lite"/>
    </source>
</evidence>
<comment type="caution">
    <text evidence="2">The sequence shown here is derived from an EMBL/GenBank/DDBJ whole genome shotgun (WGS) entry which is preliminary data.</text>
</comment>
<accession>A0A1F6EW78</accession>
<organism evidence="2 3">
    <name type="scientific">Candidatus Kaiserbacteria bacterium RIFCSPLOWO2_01_FULL_54_24</name>
    <dbReference type="NCBI Taxonomy" id="1798515"/>
    <lineage>
        <taxon>Bacteria</taxon>
        <taxon>Candidatus Kaiseribacteriota</taxon>
    </lineage>
</organism>
<reference evidence="2 3" key="1">
    <citation type="journal article" date="2016" name="Nat. Commun.">
        <title>Thousands of microbial genomes shed light on interconnected biogeochemical processes in an aquifer system.</title>
        <authorList>
            <person name="Anantharaman K."/>
            <person name="Brown C.T."/>
            <person name="Hug L.A."/>
            <person name="Sharon I."/>
            <person name="Castelle C.J."/>
            <person name="Probst A.J."/>
            <person name="Thomas B.C."/>
            <person name="Singh A."/>
            <person name="Wilkins M.J."/>
            <person name="Karaoz U."/>
            <person name="Brodie E.L."/>
            <person name="Williams K.H."/>
            <person name="Hubbard S.S."/>
            <person name="Banfield J.F."/>
        </authorList>
    </citation>
    <scope>NUCLEOTIDE SEQUENCE [LARGE SCALE GENOMIC DNA]</scope>
</reference>
<sequence length="68" mass="8296">MWTYLIQPQQKNIPELMRNVRFWRLLSATARKWRNFSPEKFRTPKTHGPKKRKGMEHPNHLVSIPRTQ</sequence>
<feature type="compositionally biased region" description="Basic residues" evidence="1">
    <location>
        <begin position="43"/>
        <end position="54"/>
    </location>
</feature>
<name>A0A1F6EW78_9BACT</name>
<dbReference type="EMBL" id="MFMC01000003">
    <property type="protein sequence ID" value="OGG77878.1"/>
    <property type="molecule type" value="Genomic_DNA"/>
</dbReference>
<dbReference type="Proteomes" id="UP000177215">
    <property type="component" value="Unassembled WGS sequence"/>
</dbReference>
<gene>
    <name evidence="2" type="ORF">A3B35_00625</name>
</gene>
<dbReference type="STRING" id="1798515.A3B35_00625"/>
<dbReference type="AlphaFoldDB" id="A0A1F6EW78"/>
<protein>
    <submittedName>
        <fullName evidence="2">Uncharacterized protein</fullName>
    </submittedName>
</protein>